<keyword evidence="10" id="KW-1185">Reference proteome</keyword>
<name>A0A7M2RG74_9FIRM</name>
<feature type="transmembrane region" description="Helical" evidence="7">
    <location>
        <begin position="236"/>
        <end position="261"/>
    </location>
</feature>
<evidence type="ECO:0000313" key="9">
    <source>
        <dbReference type="EMBL" id="QOV19335.1"/>
    </source>
</evidence>
<keyword evidence="6 7" id="KW-0472">Membrane</keyword>
<dbReference type="KEGG" id="bliq:INP51_15585"/>
<dbReference type="Proteomes" id="UP000593601">
    <property type="component" value="Chromosome"/>
</dbReference>
<feature type="domain" description="ABC transmembrane type-1" evidence="8">
    <location>
        <begin position="70"/>
        <end position="262"/>
    </location>
</feature>
<accession>A0A7M2RG74</accession>
<organism evidence="9 10">
    <name type="scientific">Blautia liquoris</name>
    <dbReference type="NCBI Taxonomy" id="2779518"/>
    <lineage>
        <taxon>Bacteria</taxon>
        <taxon>Bacillati</taxon>
        <taxon>Bacillota</taxon>
        <taxon>Clostridia</taxon>
        <taxon>Lachnospirales</taxon>
        <taxon>Lachnospiraceae</taxon>
        <taxon>Blautia</taxon>
    </lineage>
</organism>
<comment type="similarity">
    <text evidence="7">Belongs to the binding-protein-dependent transport system permease family.</text>
</comment>
<reference evidence="9 10" key="1">
    <citation type="submission" date="2020-10" db="EMBL/GenBank/DDBJ databases">
        <title>Blautia liquoris sp.nov., isolated from the mud in a fermentation cellar used for the production of Chinese strong-flavoured liquor.</title>
        <authorList>
            <person name="Lu L."/>
        </authorList>
    </citation>
    <scope>NUCLEOTIDE SEQUENCE [LARGE SCALE GENOMIC DNA]</scope>
    <source>
        <strain evidence="9 10">LZLJ-3</strain>
    </source>
</reference>
<evidence type="ECO:0000256" key="1">
    <source>
        <dbReference type="ARBA" id="ARBA00004651"/>
    </source>
</evidence>
<dbReference type="PANTHER" id="PTHR43744">
    <property type="entry name" value="ABC TRANSPORTER PERMEASE PROTEIN MG189-RELATED-RELATED"/>
    <property type="match status" value="1"/>
</dbReference>
<evidence type="ECO:0000313" key="10">
    <source>
        <dbReference type="Proteomes" id="UP000593601"/>
    </source>
</evidence>
<evidence type="ECO:0000256" key="2">
    <source>
        <dbReference type="ARBA" id="ARBA00022448"/>
    </source>
</evidence>
<dbReference type="AlphaFoldDB" id="A0A7M2RG74"/>
<dbReference type="PROSITE" id="PS50928">
    <property type="entry name" value="ABC_TM1"/>
    <property type="match status" value="1"/>
</dbReference>
<dbReference type="Pfam" id="PF00528">
    <property type="entry name" value="BPD_transp_1"/>
    <property type="match status" value="1"/>
</dbReference>
<feature type="transmembrane region" description="Helical" evidence="7">
    <location>
        <begin position="9"/>
        <end position="30"/>
    </location>
</feature>
<gene>
    <name evidence="9" type="ORF">INP51_15585</name>
</gene>
<keyword evidence="3" id="KW-1003">Cell membrane</keyword>
<keyword evidence="4 7" id="KW-0812">Transmembrane</keyword>
<dbReference type="Gene3D" id="1.10.3720.10">
    <property type="entry name" value="MetI-like"/>
    <property type="match status" value="1"/>
</dbReference>
<evidence type="ECO:0000256" key="5">
    <source>
        <dbReference type="ARBA" id="ARBA00022989"/>
    </source>
</evidence>
<dbReference type="GO" id="GO:0005886">
    <property type="term" value="C:plasma membrane"/>
    <property type="evidence" value="ECO:0007669"/>
    <property type="project" value="UniProtKB-SubCell"/>
</dbReference>
<dbReference type="CDD" id="cd06261">
    <property type="entry name" value="TM_PBP2"/>
    <property type="match status" value="1"/>
</dbReference>
<evidence type="ECO:0000256" key="7">
    <source>
        <dbReference type="RuleBase" id="RU363032"/>
    </source>
</evidence>
<feature type="transmembrane region" description="Helical" evidence="7">
    <location>
        <begin position="194"/>
        <end position="216"/>
    </location>
</feature>
<keyword evidence="2 7" id="KW-0813">Transport</keyword>
<feature type="transmembrane region" description="Helical" evidence="7">
    <location>
        <begin position="105"/>
        <end position="129"/>
    </location>
</feature>
<dbReference type="SUPFAM" id="SSF161098">
    <property type="entry name" value="MetI-like"/>
    <property type="match status" value="1"/>
</dbReference>
<dbReference type="GO" id="GO:0055085">
    <property type="term" value="P:transmembrane transport"/>
    <property type="evidence" value="ECO:0007669"/>
    <property type="project" value="InterPro"/>
</dbReference>
<evidence type="ECO:0000256" key="3">
    <source>
        <dbReference type="ARBA" id="ARBA00022475"/>
    </source>
</evidence>
<comment type="subcellular location">
    <subcellularLocation>
        <location evidence="1 7">Cell membrane</location>
        <topology evidence="1 7">Multi-pass membrane protein</topology>
    </subcellularLocation>
</comment>
<feature type="transmembrane region" description="Helical" evidence="7">
    <location>
        <begin position="74"/>
        <end position="93"/>
    </location>
</feature>
<dbReference type="InterPro" id="IPR035906">
    <property type="entry name" value="MetI-like_sf"/>
</dbReference>
<feature type="transmembrane region" description="Helical" evidence="7">
    <location>
        <begin position="135"/>
        <end position="156"/>
    </location>
</feature>
<dbReference type="PANTHER" id="PTHR43744:SF12">
    <property type="entry name" value="ABC TRANSPORTER PERMEASE PROTEIN MG189-RELATED"/>
    <property type="match status" value="1"/>
</dbReference>
<proteinExistence type="inferred from homology"/>
<dbReference type="EMBL" id="CP063304">
    <property type="protein sequence ID" value="QOV19335.1"/>
    <property type="molecule type" value="Genomic_DNA"/>
</dbReference>
<evidence type="ECO:0000256" key="6">
    <source>
        <dbReference type="ARBA" id="ARBA00023136"/>
    </source>
</evidence>
<evidence type="ECO:0000259" key="8">
    <source>
        <dbReference type="PROSITE" id="PS50928"/>
    </source>
</evidence>
<protein>
    <submittedName>
        <fullName evidence="9">Carbohydrate ABC transporter permease</fullName>
    </submittedName>
</protein>
<evidence type="ECO:0000256" key="4">
    <source>
        <dbReference type="ARBA" id="ARBA00022692"/>
    </source>
</evidence>
<dbReference type="InterPro" id="IPR000515">
    <property type="entry name" value="MetI-like"/>
</dbReference>
<sequence length="277" mass="30912">MKTDDMKRIFYYIVLTLGAFIMLIPFLWVLSNSLKTVDNVMKIPPQYIPNPITLGNFKIVLNELSFLKYLGNSFFVVVFNLVGTVLSSALVGFGFAKFDFVGKKILFTLMLATLMMPAQVTMIPTYFIWSKAGMLDTFLPLILPAFLGQATGIFLFNQNYRSMPDVLYESALIDGCNPLRILFQIYMPLSKPTMMTLIVLTFIGAWNNTMGPLLYLQSREKYTLTMGLLTLDQSPIAAANVGVKMAGSVITMAPVIIVFLFSQKYFVQGDISSGVKG</sequence>
<keyword evidence="5 7" id="KW-1133">Transmembrane helix</keyword>